<dbReference type="GO" id="GO:0006412">
    <property type="term" value="P:translation"/>
    <property type="evidence" value="ECO:0007669"/>
    <property type="project" value="InterPro"/>
</dbReference>
<dbReference type="GO" id="GO:0015935">
    <property type="term" value="C:small ribosomal subunit"/>
    <property type="evidence" value="ECO:0007669"/>
    <property type="project" value="TreeGrafter"/>
</dbReference>
<evidence type="ECO:0000313" key="7">
    <source>
        <dbReference type="EMBL" id="CAE0106648.1"/>
    </source>
</evidence>
<evidence type="ECO:0000256" key="6">
    <source>
        <dbReference type="SAM" id="SignalP"/>
    </source>
</evidence>
<dbReference type="PANTHER" id="PTHR33398:SF1">
    <property type="entry name" value="SMALL RIBOSOMAL SUBUNIT PROTEIN BS20C"/>
    <property type="match status" value="1"/>
</dbReference>
<dbReference type="HAMAP" id="MF_00500">
    <property type="entry name" value="Ribosomal_bS20"/>
    <property type="match status" value="1"/>
</dbReference>
<dbReference type="NCBIfam" id="TIGR00029">
    <property type="entry name" value="S20"/>
    <property type="match status" value="1"/>
</dbReference>
<name>A0A7S3AKB5_9EUKA</name>
<keyword evidence="3" id="KW-0694">RNA-binding</keyword>
<evidence type="ECO:0000256" key="3">
    <source>
        <dbReference type="ARBA" id="ARBA00022884"/>
    </source>
</evidence>
<accession>A0A7S3AKB5</accession>
<feature type="chain" id="PRO_5030985719" description="Ribosomal protein S20" evidence="6">
    <location>
        <begin position="18"/>
        <end position="141"/>
    </location>
</feature>
<dbReference type="InterPro" id="IPR002583">
    <property type="entry name" value="Ribosomal_bS20"/>
</dbReference>
<evidence type="ECO:0008006" key="8">
    <source>
        <dbReference type="Google" id="ProtNLM"/>
    </source>
</evidence>
<evidence type="ECO:0000256" key="4">
    <source>
        <dbReference type="ARBA" id="ARBA00022980"/>
    </source>
</evidence>
<organism evidence="7">
    <name type="scientific">Haptolina ericina</name>
    <dbReference type="NCBI Taxonomy" id="156174"/>
    <lineage>
        <taxon>Eukaryota</taxon>
        <taxon>Haptista</taxon>
        <taxon>Haptophyta</taxon>
        <taxon>Prymnesiophyceae</taxon>
        <taxon>Prymnesiales</taxon>
        <taxon>Prymnesiaceae</taxon>
        <taxon>Haptolina</taxon>
    </lineage>
</organism>
<dbReference type="InterPro" id="IPR036510">
    <property type="entry name" value="Ribosomal_bS20_sf"/>
</dbReference>
<feature type="signal peptide" evidence="6">
    <location>
        <begin position="1"/>
        <end position="17"/>
    </location>
</feature>
<evidence type="ECO:0000256" key="2">
    <source>
        <dbReference type="ARBA" id="ARBA00022730"/>
    </source>
</evidence>
<sequence length="141" mass="15209">MPRLLLLLSCLLAMACAFVPAPSALSVSRVAAQRQAISMGGAMTKATRVNVRNREYNKKYKSEMKTKIKRVFEAVAAEDYSVAFQTLSKAQAIIDKNVKRGIMPKNRAARRKSLLTLKVKALEPAASAAAPAPAPEAAPEP</sequence>
<dbReference type="Pfam" id="PF01649">
    <property type="entry name" value="Ribosomal_S20p"/>
    <property type="match status" value="1"/>
</dbReference>
<evidence type="ECO:0000256" key="5">
    <source>
        <dbReference type="ARBA" id="ARBA00023274"/>
    </source>
</evidence>
<dbReference type="EMBL" id="HBHX01013102">
    <property type="protein sequence ID" value="CAE0106648.1"/>
    <property type="molecule type" value="Transcribed_RNA"/>
</dbReference>
<dbReference type="AlphaFoldDB" id="A0A7S3AKB5"/>
<keyword evidence="2" id="KW-0699">rRNA-binding</keyword>
<dbReference type="Gene3D" id="1.20.58.110">
    <property type="entry name" value="Ribosomal protein S20"/>
    <property type="match status" value="1"/>
</dbReference>
<comment type="similarity">
    <text evidence="1">Belongs to the bacterial ribosomal protein bS20 family.</text>
</comment>
<keyword evidence="5" id="KW-0687">Ribonucleoprotein</keyword>
<dbReference type="SUPFAM" id="SSF46992">
    <property type="entry name" value="Ribosomal protein S20"/>
    <property type="match status" value="1"/>
</dbReference>
<keyword evidence="6" id="KW-0732">Signal</keyword>
<proteinExistence type="inferred from homology"/>
<dbReference type="GO" id="GO:0070181">
    <property type="term" value="F:small ribosomal subunit rRNA binding"/>
    <property type="evidence" value="ECO:0007669"/>
    <property type="project" value="TreeGrafter"/>
</dbReference>
<dbReference type="PROSITE" id="PS51257">
    <property type="entry name" value="PROKAR_LIPOPROTEIN"/>
    <property type="match status" value="1"/>
</dbReference>
<protein>
    <recommendedName>
        <fullName evidence="8">Ribosomal protein S20</fullName>
    </recommendedName>
</protein>
<evidence type="ECO:0000256" key="1">
    <source>
        <dbReference type="ARBA" id="ARBA00007634"/>
    </source>
</evidence>
<reference evidence="7" key="1">
    <citation type="submission" date="2021-01" db="EMBL/GenBank/DDBJ databases">
        <authorList>
            <person name="Corre E."/>
            <person name="Pelletier E."/>
            <person name="Niang G."/>
            <person name="Scheremetjew M."/>
            <person name="Finn R."/>
            <person name="Kale V."/>
            <person name="Holt S."/>
            <person name="Cochrane G."/>
            <person name="Meng A."/>
            <person name="Brown T."/>
            <person name="Cohen L."/>
        </authorList>
    </citation>
    <scope>NUCLEOTIDE SEQUENCE</scope>
    <source>
        <strain evidence="7">CCMP281</strain>
    </source>
</reference>
<keyword evidence="4" id="KW-0689">Ribosomal protein</keyword>
<dbReference type="GO" id="GO:0003735">
    <property type="term" value="F:structural constituent of ribosome"/>
    <property type="evidence" value="ECO:0007669"/>
    <property type="project" value="InterPro"/>
</dbReference>
<gene>
    <name evidence="7" type="ORF">HERI1096_LOCUS7307</name>
</gene>
<dbReference type="PANTHER" id="PTHR33398">
    <property type="entry name" value="30S RIBOSOMAL PROTEIN S20"/>
    <property type="match status" value="1"/>
</dbReference>